<dbReference type="RefSeq" id="WP_070395903.1">
    <property type="nucleotide sequence ID" value="NZ_CP017599.1"/>
</dbReference>
<dbReference type="InterPro" id="IPR036902">
    <property type="entry name" value="Ta1353-like_sf"/>
</dbReference>
<name>A0A1D8U0T6_9CYAN</name>
<protein>
    <submittedName>
        <fullName evidence="1">Uncharacterized protein</fullName>
    </submittedName>
</protein>
<dbReference type="EMBL" id="CP017599">
    <property type="protein sequence ID" value="AOX03529.1"/>
    <property type="molecule type" value="Genomic_DNA"/>
</dbReference>
<accession>A0A1D8U0T6</accession>
<gene>
    <name evidence="1" type="ORF">BJP34_32525</name>
</gene>
<dbReference type="Proteomes" id="UP000177870">
    <property type="component" value="Chromosome"/>
</dbReference>
<organism evidence="1 2">
    <name type="scientific">Moorena producens PAL-8-15-08-1</name>
    <dbReference type="NCBI Taxonomy" id="1458985"/>
    <lineage>
        <taxon>Bacteria</taxon>
        <taxon>Bacillati</taxon>
        <taxon>Cyanobacteriota</taxon>
        <taxon>Cyanophyceae</taxon>
        <taxon>Coleofasciculales</taxon>
        <taxon>Coleofasciculaceae</taxon>
        <taxon>Moorena</taxon>
    </lineage>
</organism>
<dbReference type="SUPFAM" id="SSF103165">
    <property type="entry name" value="Ta1353-like"/>
    <property type="match status" value="1"/>
</dbReference>
<dbReference type="KEGG" id="mpro:BJP34_32525"/>
<dbReference type="AlphaFoldDB" id="A0A1D8U0T6"/>
<sequence>MLKSNPTQNPQGIQLWSEVCPIHCSTANPVQEIVAETIGVASKGLWIGFNHKEYKVLIRSRHPRIY</sequence>
<evidence type="ECO:0000313" key="2">
    <source>
        <dbReference type="Proteomes" id="UP000177870"/>
    </source>
</evidence>
<reference evidence="2" key="1">
    <citation type="submission" date="2016-10" db="EMBL/GenBank/DDBJ databases">
        <title>Comparative genomics uncovers the prolific and rare metabolic potential of the cyanobacterial genus Moorea.</title>
        <authorList>
            <person name="Leao T."/>
            <person name="Castelao G."/>
            <person name="Korobeynikov A."/>
            <person name="Monroe E.A."/>
            <person name="Podell S."/>
            <person name="Glukhov E."/>
            <person name="Allen E."/>
            <person name="Gerwick W.H."/>
            <person name="Gerwick L."/>
        </authorList>
    </citation>
    <scope>NUCLEOTIDE SEQUENCE [LARGE SCALE GENOMIC DNA]</scope>
    <source>
        <strain evidence="2">PAL-8-15-08-1</strain>
    </source>
</reference>
<proteinExistence type="predicted"/>
<evidence type="ECO:0000313" key="1">
    <source>
        <dbReference type="EMBL" id="AOX03529.1"/>
    </source>
</evidence>